<dbReference type="RefSeq" id="WP_006102486.1">
    <property type="nucleotide sequence ID" value="NZ_DS989854.1"/>
</dbReference>
<dbReference type="STRING" id="118168.MC7420_4166"/>
<evidence type="ECO:0000256" key="1">
    <source>
        <dbReference type="SAM" id="SignalP"/>
    </source>
</evidence>
<dbReference type="HOGENOM" id="CLU_113309_0_0_3"/>
<name>B4VVF5_9CYAN</name>
<feature type="signal peptide" evidence="1">
    <location>
        <begin position="1"/>
        <end position="30"/>
    </location>
</feature>
<dbReference type="OrthoDB" id="462746at2"/>
<dbReference type="Proteomes" id="UP000003835">
    <property type="component" value="Unassembled WGS sequence"/>
</dbReference>
<proteinExistence type="predicted"/>
<sequence length="174" mass="18653">MKTSTFFSRLLSTGMLSLMLGILGGQVAEAQRPVHLLSTTCVTTRGSSWRSESQDVAIGREVYTSVMYIWDGGGFSCRLKTANSVPQYQTLNLGFGLQDGSRNSDDAVLSVYLDGNQVGSRSISRGQAKIWVIDVTNARSVALEVTCPSGSCSSLVRFFEASLDSIPGSPGVRN</sequence>
<organism evidence="2 3">
    <name type="scientific">Coleofasciculus chthonoplastes PCC 7420</name>
    <dbReference type="NCBI Taxonomy" id="118168"/>
    <lineage>
        <taxon>Bacteria</taxon>
        <taxon>Bacillati</taxon>
        <taxon>Cyanobacteriota</taxon>
        <taxon>Cyanophyceae</taxon>
        <taxon>Coleofasciculales</taxon>
        <taxon>Coleofasciculaceae</taxon>
        <taxon>Coleofasciculus</taxon>
    </lineage>
</organism>
<keyword evidence="3" id="KW-1185">Reference proteome</keyword>
<evidence type="ECO:0000313" key="3">
    <source>
        <dbReference type="Proteomes" id="UP000003835"/>
    </source>
</evidence>
<dbReference type="AlphaFoldDB" id="B4VVF5"/>
<accession>B4VVF5</accession>
<evidence type="ECO:0008006" key="4">
    <source>
        <dbReference type="Google" id="ProtNLM"/>
    </source>
</evidence>
<keyword evidence="1" id="KW-0732">Signal</keyword>
<evidence type="ECO:0000313" key="2">
    <source>
        <dbReference type="EMBL" id="EDX74181.1"/>
    </source>
</evidence>
<feature type="chain" id="PRO_5002827649" description="Glycosyl hydrolase family 98 putative carbohydrate-binding module domain-containing protein" evidence="1">
    <location>
        <begin position="31"/>
        <end position="174"/>
    </location>
</feature>
<protein>
    <recommendedName>
        <fullName evidence="4">Glycosyl hydrolase family 98 putative carbohydrate-binding module domain-containing protein</fullName>
    </recommendedName>
</protein>
<reference evidence="2 3" key="1">
    <citation type="submission" date="2008-07" db="EMBL/GenBank/DDBJ databases">
        <authorList>
            <person name="Tandeau de Marsac N."/>
            <person name="Ferriera S."/>
            <person name="Johnson J."/>
            <person name="Kravitz S."/>
            <person name="Beeson K."/>
            <person name="Sutton G."/>
            <person name="Rogers Y.-H."/>
            <person name="Friedman R."/>
            <person name="Frazier M."/>
            <person name="Venter J.C."/>
        </authorList>
    </citation>
    <scope>NUCLEOTIDE SEQUENCE [LARGE SCALE GENOMIC DNA]</scope>
    <source>
        <strain evidence="2 3">PCC 7420</strain>
    </source>
</reference>
<gene>
    <name evidence="2" type="ORF">MC7420_4166</name>
</gene>
<dbReference type="EMBL" id="DS989854">
    <property type="protein sequence ID" value="EDX74181.1"/>
    <property type="molecule type" value="Genomic_DNA"/>
</dbReference>